<dbReference type="RefSeq" id="WP_162485668.1">
    <property type="nucleotide sequence ID" value="NC_012527.1"/>
</dbReference>
<dbReference type="PANTHER" id="PTHR43037:SF1">
    <property type="entry name" value="BLL1128 PROTEIN"/>
    <property type="match status" value="1"/>
</dbReference>
<dbReference type="InterPro" id="IPR029058">
    <property type="entry name" value="AB_hydrolase_fold"/>
</dbReference>
<evidence type="ECO:0000313" key="4">
    <source>
        <dbReference type="EMBL" id="ACO47602.2"/>
    </source>
</evidence>
<dbReference type="AlphaFoldDB" id="C1D2G3"/>
<feature type="chain" id="PRO_5002908041" evidence="3">
    <location>
        <begin position="19"/>
        <end position="331"/>
    </location>
</feature>
<geneLocation type="plasmid" evidence="5">
    <name>pDeide1</name>
</geneLocation>
<dbReference type="InterPro" id="IPR050955">
    <property type="entry name" value="Plant_Biomass_Hydrol_Est"/>
</dbReference>
<dbReference type="Proteomes" id="UP000002208">
    <property type="component" value="Plasmid 1"/>
</dbReference>
<dbReference type="KEGG" id="ddr:Deide_1p01580"/>
<sequence>MKDVLTPFLLTLALVSCADTLSSPLGAQSQSEVPVGVSSGAATAGGLTRNYQLYVPATNNNRPRPLVVMLHGCTQSPQSFAAGTRMNTLADQEGFLVVYPEQSASANASRCWNWFEPAHQARNTGEPAVIKAMVDKVRSQVAVDSKQVYVAGLSAGGAMSVIMGATYPDVFAAIGVSAGLEYQAATDLTGALAAMRLGGPDPDAQGKMAYSASEGIRRRVAAIVFHGSNDLTVAPVNGTQVAAQWVQTNDLADDGIENDSVSEDQKVTSAGSVPGGRSYTVETYAQGLVEHWNIAGMSHAWSGGSREGSYTDPTGPDASAVMWRFFNAAFR</sequence>
<evidence type="ECO:0000313" key="5">
    <source>
        <dbReference type="Proteomes" id="UP000002208"/>
    </source>
</evidence>
<dbReference type="PANTHER" id="PTHR43037">
    <property type="entry name" value="UNNAMED PRODUCT-RELATED"/>
    <property type="match status" value="1"/>
</dbReference>
<keyword evidence="2" id="KW-0378">Hydrolase</keyword>
<protein>
    <submittedName>
        <fullName evidence="4">Putative esterase</fullName>
    </submittedName>
</protein>
<evidence type="ECO:0000256" key="1">
    <source>
        <dbReference type="ARBA" id="ARBA00022729"/>
    </source>
</evidence>
<dbReference type="NCBIfam" id="TIGR01840">
    <property type="entry name" value="esterase_phb"/>
    <property type="match status" value="1"/>
</dbReference>
<dbReference type="PROSITE" id="PS51257">
    <property type="entry name" value="PROKAR_LIPOPROTEIN"/>
    <property type="match status" value="1"/>
</dbReference>
<reference evidence="4 5" key="1">
    <citation type="journal article" date="2009" name="PLoS Genet.">
        <title>Alliance of proteomics and genomics to unravel the specificities of Sahara bacterium Deinococcus deserti.</title>
        <authorList>
            <person name="de Groot A."/>
            <person name="Dulermo R."/>
            <person name="Ortet P."/>
            <person name="Blanchard L."/>
            <person name="Guerin P."/>
            <person name="Fernandez B."/>
            <person name="Vacherie B."/>
            <person name="Dossat C."/>
            <person name="Jolivet E."/>
            <person name="Siguier P."/>
            <person name="Chandler M."/>
            <person name="Barakat M."/>
            <person name="Dedieu A."/>
            <person name="Barbe V."/>
            <person name="Heulin T."/>
            <person name="Sommer S."/>
            <person name="Achouak W."/>
            <person name="Armengaud J."/>
        </authorList>
    </citation>
    <scope>NUCLEOTIDE SEQUENCE [LARGE SCALE GENOMIC DNA]</scope>
    <source>
        <strain evidence="5">DSM 17065 / CIP 109153 / LMG 22923 / VCD115</strain>
        <plasmid evidence="5">pDeide1</plasmid>
    </source>
</reference>
<evidence type="ECO:0000256" key="3">
    <source>
        <dbReference type="SAM" id="SignalP"/>
    </source>
</evidence>
<gene>
    <name evidence="4" type="ordered locus">Deide_1p01580</name>
</gene>
<keyword evidence="5" id="KW-1185">Reference proteome</keyword>
<accession>C1D2G3</accession>
<keyword evidence="4" id="KW-0614">Plasmid</keyword>
<organism evidence="4 5">
    <name type="scientific">Deinococcus deserti (strain DSM 17065 / CIP 109153 / LMG 22923 / VCD115)</name>
    <dbReference type="NCBI Taxonomy" id="546414"/>
    <lineage>
        <taxon>Bacteria</taxon>
        <taxon>Thermotogati</taxon>
        <taxon>Deinococcota</taxon>
        <taxon>Deinococci</taxon>
        <taxon>Deinococcales</taxon>
        <taxon>Deinococcaceae</taxon>
        <taxon>Deinococcus</taxon>
    </lineage>
</organism>
<dbReference type="Gene3D" id="3.40.50.1820">
    <property type="entry name" value="alpha/beta hydrolase"/>
    <property type="match status" value="1"/>
</dbReference>
<feature type="signal peptide" evidence="3">
    <location>
        <begin position="1"/>
        <end position="18"/>
    </location>
</feature>
<keyword evidence="1 3" id="KW-0732">Signal</keyword>
<dbReference type="InterPro" id="IPR010126">
    <property type="entry name" value="Esterase_phb"/>
</dbReference>
<proteinExistence type="predicted"/>
<dbReference type="Pfam" id="PF10503">
    <property type="entry name" value="Esterase_PHB"/>
    <property type="match status" value="1"/>
</dbReference>
<dbReference type="EMBL" id="CP001115">
    <property type="protein sequence ID" value="ACO47602.2"/>
    <property type="molecule type" value="Genomic_DNA"/>
</dbReference>
<evidence type="ECO:0000256" key="2">
    <source>
        <dbReference type="ARBA" id="ARBA00022801"/>
    </source>
</evidence>
<dbReference type="GO" id="GO:0005576">
    <property type="term" value="C:extracellular region"/>
    <property type="evidence" value="ECO:0007669"/>
    <property type="project" value="InterPro"/>
</dbReference>
<dbReference type="GO" id="GO:0016787">
    <property type="term" value="F:hydrolase activity"/>
    <property type="evidence" value="ECO:0007669"/>
    <property type="project" value="UniProtKB-KW"/>
</dbReference>
<dbReference type="HOGENOM" id="CLU_027551_0_1_0"/>
<name>C1D2G3_DEIDV</name>
<dbReference type="SUPFAM" id="SSF53474">
    <property type="entry name" value="alpha/beta-Hydrolases"/>
    <property type="match status" value="1"/>
</dbReference>